<evidence type="ECO:0000313" key="3">
    <source>
        <dbReference type="Proteomes" id="UP000285301"/>
    </source>
</evidence>
<evidence type="ECO:0000313" key="2">
    <source>
        <dbReference type="EMBL" id="RWS04708.1"/>
    </source>
</evidence>
<dbReference type="EMBL" id="NCKU01005338">
    <property type="protein sequence ID" value="RWS04681.1"/>
    <property type="molecule type" value="Genomic_DNA"/>
</dbReference>
<gene>
    <name evidence="2" type="ORF">B4U79_00260</name>
    <name evidence="1" type="ORF">B4U79_13779</name>
</gene>
<proteinExistence type="predicted"/>
<accession>A0A443QNU7</accession>
<sequence length="82" mass="9484">MIVAAIHCVDAICWEESADAEEKDCCSLWEKDNKELCNHSLLPHITLAIFLFRYFQNKQNKKNCCRCIMSTKIKVSSVVIVY</sequence>
<keyword evidence="3" id="KW-1185">Reference proteome</keyword>
<evidence type="ECO:0000313" key="1">
    <source>
        <dbReference type="EMBL" id="RWS04681.1"/>
    </source>
</evidence>
<comment type="caution">
    <text evidence="2">The sequence shown here is derived from an EMBL/GenBank/DDBJ whole genome shotgun (WGS) entry which is preliminary data.</text>
</comment>
<reference evidence="2 3" key="1">
    <citation type="journal article" date="2018" name="Gigascience">
        <title>Genomes of trombidid mites reveal novel predicted allergens and laterally-transferred genes associated with secondary metabolism.</title>
        <authorList>
            <person name="Dong X."/>
            <person name="Chaisiri K."/>
            <person name="Xia D."/>
            <person name="Armstrong S.D."/>
            <person name="Fang Y."/>
            <person name="Donnelly M.J."/>
            <person name="Kadowaki T."/>
            <person name="McGarry J.W."/>
            <person name="Darby A.C."/>
            <person name="Makepeace B.L."/>
        </authorList>
    </citation>
    <scope>NUCLEOTIDE SEQUENCE [LARGE SCALE GENOMIC DNA]</scope>
    <source>
        <strain evidence="2">UoL-WK</strain>
    </source>
</reference>
<reference evidence="2" key="2">
    <citation type="submission" date="2018-11" db="EMBL/GenBank/DDBJ databases">
        <title>Trombidioid mite genomics.</title>
        <authorList>
            <person name="Dong X."/>
        </authorList>
    </citation>
    <scope>NUCLEOTIDE SEQUENCE</scope>
    <source>
        <strain evidence="2">UoL-WK</strain>
    </source>
</reference>
<name>A0A443QNU7_9ACAR</name>
<dbReference type="EMBL" id="NCKU01005319">
    <property type="protein sequence ID" value="RWS04708.1"/>
    <property type="molecule type" value="Genomic_DNA"/>
</dbReference>
<organism evidence="2 3">
    <name type="scientific">Dinothrombium tinctorium</name>
    <dbReference type="NCBI Taxonomy" id="1965070"/>
    <lineage>
        <taxon>Eukaryota</taxon>
        <taxon>Metazoa</taxon>
        <taxon>Ecdysozoa</taxon>
        <taxon>Arthropoda</taxon>
        <taxon>Chelicerata</taxon>
        <taxon>Arachnida</taxon>
        <taxon>Acari</taxon>
        <taxon>Acariformes</taxon>
        <taxon>Trombidiformes</taxon>
        <taxon>Prostigmata</taxon>
        <taxon>Anystina</taxon>
        <taxon>Parasitengona</taxon>
        <taxon>Trombidioidea</taxon>
        <taxon>Trombidiidae</taxon>
        <taxon>Dinothrombium</taxon>
    </lineage>
</organism>
<protein>
    <submittedName>
        <fullName evidence="2">Uncharacterized protein</fullName>
    </submittedName>
</protein>
<dbReference type="AlphaFoldDB" id="A0A443QNU7"/>
<dbReference type="Proteomes" id="UP000285301">
    <property type="component" value="Unassembled WGS sequence"/>
</dbReference>